<comment type="caution">
    <text evidence="3">The sequence shown here is derived from an EMBL/GenBank/DDBJ whole genome shotgun (WGS) entry which is preliminary data.</text>
</comment>
<dbReference type="Pfam" id="PF20722">
    <property type="entry name" value="DUF6830"/>
    <property type="match status" value="1"/>
</dbReference>
<sequence>MASRTDGLDRRTDQTFKKPDVTKHAHVSEIKDPARRTNNNDYDPQICRHLDQDEKLRHFAIAMTLKSHCTYHDPNDRPGDVPEEEEDEGAIDCDKWEQDDLRTALLEEMNHTHVTMNYFSKARQIVAARDEAISHPPRTFIAGGTAIHLNYNPSHTGVSVDDVATDFNILDLHVALSEFLLCDVRERGAVYEVGGPRRRPLIDVLQSFHLTVFNYGILFTFSKCLSTILASTSFVLNYLLATVMTSIPEARLHG</sequence>
<dbReference type="GeneID" id="64704256"/>
<evidence type="ECO:0000313" key="3">
    <source>
        <dbReference type="EMBL" id="KAG2098690.1"/>
    </source>
</evidence>
<dbReference type="AlphaFoldDB" id="A0A9P7JQ04"/>
<evidence type="ECO:0000256" key="1">
    <source>
        <dbReference type="SAM" id="MobiDB-lite"/>
    </source>
</evidence>
<evidence type="ECO:0000259" key="2">
    <source>
        <dbReference type="Pfam" id="PF20722"/>
    </source>
</evidence>
<feature type="compositionally biased region" description="Basic and acidic residues" evidence="1">
    <location>
        <begin position="70"/>
        <end position="80"/>
    </location>
</feature>
<dbReference type="InterPro" id="IPR049233">
    <property type="entry name" value="DUF6830"/>
</dbReference>
<protein>
    <recommendedName>
        <fullName evidence="2">DUF6830 domain-containing protein</fullName>
    </recommendedName>
</protein>
<feature type="region of interest" description="Disordered" evidence="1">
    <location>
        <begin position="1"/>
        <end position="26"/>
    </location>
</feature>
<feature type="region of interest" description="Disordered" evidence="1">
    <location>
        <begin position="69"/>
        <end position="89"/>
    </location>
</feature>
<name>A0A9P7JQ04_9AGAM</name>
<organism evidence="3 4">
    <name type="scientific">Suillus discolor</name>
    <dbReference type="NCBI Taxonomy" id="1912936"/>
    <lineage>
        <taxon>Eukaryota</taxon>
        <taxon>Fungi</taxon>
        <taxon>Dikarya</taxon>
        <taxon>Basidiomycota</taxon>
        <taxon>Agaricomycotina</taxon>
        <taxon>Agaricomycetes</taxon>
        <taxon>Agaricomycetidae</taxon>
        <taxon>Boletales</taxon>
        <taxon>Suillineae</taxon>
        <taxon>Suillaceae</taxon>
        <taxon>Suillus</taxon>
    </lineage>
</organism>
<accession>A0A9P7JQ04</accession>
<evidence type="ECO:0000313" key="4">
    <source>
        <dbReference type="Proteomes" id="UP000823399"/>
    </source>
</evidence>
<dbReference type="RefSeq" id="XP_041288938.1">
    <property type="nucleotide sequence ID" value="XM_041441997.1"/>
</dbReference>
<proteinExistence type="predicted"/>
<dbReference type="EMBL" id="JABBWM010000060">
    <property type="protein sequence ID" value="KAG2098690.1"/>
    <property type="molecule type" value="Genomic_DNA"/>
</dbReference>
<dbReference type="OrthoDB" id="3232986at2759"/>
<feature type="domain" description="DUF6830" evidence="2">
    <location>
        <begin position="117"/>
        <end position="202"/>
    </location>
</feature>
<reference evidence="3" key="1">
    <citation type="journal article" date="2020" name="New Phytol.">
        <title>Comparative genomics reveals dynamic genome evolution in host specialist ectomycorrhizal fungi.</title>
        <authorList>
            <person name="Lofgren L.A."/>
            <person name="Nguyen N.H."/>
            <person name="Vilgalys R."/>
            <person name="Ruytinx J."/>
            <person name="Liao H.L."/>
            <person name="Branco S."/>
            <person name="Kuo A."/>
            <person name="LaButti K."/>
            <person name="Lipzen A."/>
            <person name="Andreopoulos W."/>
            <person name="Pangilinan J."/>
            <person name="Riley R."/>
            <person name="Hundley H."/>
            <person name="Na H."/>
            <person name="Barry K."/>
            <person name="Grigoriev I.V."/>
            <person name="Stajich J.E."/>
            <person name="Kennedy P.G."/>
        </authorList>
    </citation>
    <scope>NUCLEOTIDE SEQUENCE</scope>
    <source>
        <strain evidence="3">FC423</strain>
    </source>
</reference>
<dbReference type="Proteomes" id="UP000823399">
    <property type="component" value="Unassembled WGS sequence"/>
</dbReference>
<keyword evidence="4" id="KW-1185">Reference proteome</keyword>
<gene>
    <name evidence="3" type="ORF">F5147DRAFT_777535</name>
</gene>